<keyword evidence="8" id="KW-1185">Reference proteome</keyword>
<evidence type="ECO:0000313" key="8">
    <source>
        <dbReference type="Proteomes" id="UP000008837"/>
    </source>
</evidence>
<evidence type="ECO:0000256" key="3">
    <source>
        <dbReference type="ARBA" id="ARBA00022692"/>
    </source>
</evidence>
<sequence length="75" mass="7962">MRSMVQLDAFLVSAYLDFGYFLTGILLMTGIALPMVLAHTGIVTGAAAIMSLLGGALVYGTMITYAAFFHTPDDL</sequence>
<dbReference type="GeneID" id="5856902"/>
<evidence type="ECO:0000256" key="2">
    <source>
        <dbReference type="ARBA" id="ARBA00005645"/>
    </source>
</evidence>
<organism evidence="7 8">
    <name type="scientific">Malassezia globosa (strain ATCC MYA-4612 / CBS 7966)</name>
    <name type="common">Dandruff-associated fungus</name>
    <dbReference type="NCBI Taxonomy" id="425265"/>
    <lineage>
        <taxon>Eukaryota</taxon>
        <taxon>Fungi</taxon>
        <taxon>Dikarya</taxon>
        <taxon>Basidiomycota</taxon>
        <taxon>Ustilaginomycotina</taxon>
        <taxon>Malasseziomycetes</taxon>
        <taxon>Malasseziales</taxon>
        <taxon>Malasseziaceae</taxon>
        <taxon>Malassezia</taxon>
    </lineage>
</organism>
<evidence type="ECO:0000256" key="5">
    <source>
        <dbReference type="ARBA" id="ARBA00023136"/>
    </source>
</evidence>
<comment type="caution">
    <text evidence="7">The sequence shown here is derived from an EMBL/GenBank/DDBJ whole genome shotgun (WGS) entry which is preliminary data.</text>
</comment>
<dbReference type="InParanoid" id="A8PT57"/>
<dbReference type="AlphaFoldDB" id="A8PT57"/>
<dbReference type="GO" id="GO:0016020">
    <property type="term" value="C:membrane"/>
    <property type="evidence" value="ECO:0007669"/>
    <property type="project" value="UniProtKB-SubCell"/>
</dbReference>
<keyword evidence="5 6" id="KW-0472">Membrane</keyword>
<dbReference type="VEuPathDB" id="FungiDB:MGL_0371"/>
<evidence type="ECO:0000313" key="7">
    <source>
        <dbReference type="EMBL" id="EDP45382.1"/>
    </source>
</evidence>
<comment type="similarity">
    <text evidence="2">Belongs to the OB-RGRP/VPS55 family.</text>
</comment>
<dbReference type="EMBL" id="AAYY01000001">
    <property type="protein sequence ID" value="EDP45382.1"/>
    <property type="molecule type" value="Genomic_DNA"/>
</dbReference>
<accession>A8PT57</accession>
<keyword evidence="4 6" id="KW-1133">Transmembrane helix</keyword>
<evidence type="ECO:0000256" key="6">
    <source>
        <dbReference type="SAM" id="Phobius"/>
    </source>
</evidence>
<feature type="transmembrane region" description="Helical" evidence="6">
    <location>
        <begin position="20"/>
        <end position="38"/>
    </location>
</feature>
<dbReference type="KEGG" id="mgl:MGL_0371"/>
<proteinExistence type="inferred from homology"/>
<gene>
    <name evidence="7" type="ORF">MGL_0371</name>
</gene>
<dbReference type="OMA" id="MITYAAF"/>
<dbReference type="Pfam" id="PF04133">
    <property type="entry name" value="Vps55"/>
    <property type="match status" value="1"/>
</dbReference>
<dbReference type="STRING" id="425265.A8PT57"/>
<comment type="subcellular location">
    <subcellularLocation>
        <location evidence="1">Membrane</location>
        <topology evidence="1">Multi-pass membrane protein</topology>
    </subcellularLocation>
</comment>
<dbReference type="RefSeq" id="XP_001732596.1">
    <property type="nucleotide sequence ID" value="XM_001732544.1"/>
</dbReference>
<dbReference type="InterPro" id="IPR007262">
    <property type="entry name" value="Vps55/LEPROT"/>
</dbReference>
<evidence type="ECO:0000256" key="1">
    <source>
        <dbReference type="ARBA" id="ARBA00004141"/>
    </source>
</evidence>
<dbReference type="OrthoDB" id="14246at2759"/>
<feature type="transmembrane region" description="Helical" evidence="6">
    <location>
        <begin position="45"/>
        <end position="68"/>
    </location>
</feature>
<dbReference type="Proteomes" id="UP000008837">
    <property type="component" value="Unassembled WGS sequence"/>
</dbReference>
<keyword evidence="3 6" id="KW-0812">Transmembrane</keyword>
<reference evidence="7 8" key="1">
    <citation type="journal article" date="2007" name="Proc. Natl. Acad. Sci. U.S.A.">
        <title>Dandruff-associated Malassezia genomes reveal convergent and divergent virulence traits shared with plant and human fungal pathogens.</title>
        <authorList>
            <person name="Xu J."/>
            <person name="Saunders C.W."/>
            <person name="Hu P."/>
            <person name="Grant R.A."/>
            <person name="Boekhout T."/>
            <person name="Kuramae E.E."/>
            <person name="Kronstad J.W."/>
            <person name="Deangelis Y.M."/>
            <person name="Reeder N.L."/>
            <person name="Johnstone K.R."/>
            <person name="Leland M."/>
            <person name="Fieno A.M."/>
            <person name="Begley W.M."/>
            <person name="Sun Y."/>
            <person name="Lacey M.P."/>
            <person name="Chaudhary T."/>
            <person name="Keough T."/>
            <person name="Chu L."/>
            <person name="Sears R."/>
            <person name="Yuan B."/>
            <person name="Dawson T.L.Jr."/>
        </authorList>
    </citation>
    <scope>NUCLEOTIDE SEQUENCE [LARGE SCALE GENOMIC DNA]</scope>
    <source>
        <strain evidence="8">ATCC MYA-4612 / CBS 7966</strain>
    </source>
</reference>
<evidence type="ECO:0000256" key="4">
    <source>
        <dbReference type="ARBA" id="ARBA00022989"/>
    </source>
</evidence>
<protein>
    <submittedName>
        <fullName evidence="7">Uncharacterized protein</fullName>
    </submittedName>
</protein>
<name>A8PT57_MALGO</name>